<accession>A0A401Z5G8</accession>
<organism evidence="2 3">
    <name type="scientific">Embleya hyalina</name>
    <dbReference type="NCBI Taxonomy" id="516124"/>
    <lineage>
        <taxon>Bacteria</taxon>
        <taxon>Bacillati</taxon>
        <taxon>Actinomycetota</taxon>
        <taxon>Actinomycetes</taxon>
        <taxon>Kitasatosporales</taxon>
        <taxon>Streptomycetaceae</taxon>
        <taxon>Embleya</taxon>
    </lineage>
</organism>
<dbReference type="Proteomes" id="UP000286931">
    <property type="component" value="Unassembled WGS sequence"/>
</dbReference>
<reference evidence="2 3" key="1">
    <citation type="submission" date="2018-12" db="EMBL/GenBank/DDBJ databases">
        <title>Draft genome sequence of Embleya hyalina NBRC 13850T.</title>
        <authorList>
            <person name="Komaki H."/>
            <person name="Hosoyama A."/>
            <person name="Kimura A."/>
            <person name="Ichikawa N."/>
            <person name="Tamura T."/>
        </authorList>
    </citation>
    <scope>NUCLEOTIDE SEQUENCE [LARGE SCALE GENOMIC DNA]</scope>
    <source>
        <strain evidence="2 3">NBRC 13850</strain>
    </source>
</reference>
<feature type="compositionally biased region" description="Gly residues" evidence="1">
    <location>
        <begin position="12"/>
        <end position="24"/>
    </location>
</feature>
<evidence type="ECO:0000313" key="3">
    <source>
        <dbReference type="Proteomes" id="UP000286931"/>
    </source>
</evidence>
<dbReference type="AlphaFoldDB" id="A0A401Z5G8"/>
<sequence>MDHASTRLDSGSGEGSGEGTGSCEGSGKRSGSPPLLSASPGPGLGNPPRHATRPRTHRPDVAHSRIFPIRASNCPAEAWATAGPPHTRRSSLWICPCVCPVR</sequence>
<proteinExistence type="predicted"/>
<name>A0A401Z5G8_9ACTN</name>
<evidence type="ECO:0000256" key="1">
    <source>
        <dbReference type="SAM" id="MobiDB-lite"/>
    </source>
</evidence>
<dbReference type="EMBL" id="BIFH01000056">
    <property type="protein sequence ID" value="GCE02066.1"/>
    <property type="molecule type" value="Genomic_DNA"/>
</dbReference>
<protein>
    <submittedName>
        <fullName evidence="2">Uncharacterized protein</fullName>
    </submittedName>
</protein>
<feature type="compositionally biased region" description="Low complexity" evidence="1">
    <location>
        <begin position="25"/>
        <end position="49"/>
    </location>
</feature>
<feature type="region of interest" description="Disordered" evidence="1">
    <location>
        <begin position="1"/>
        <end position="63"/>
    </location>
</feature>
<gene>
    <name evidence="2" type="ORF">EHYA_09843</name>
</gene>
<comment type="caution">
    <text evidence="2">The sequence shown here is derived from an EMBL/GenBank/DDBJ whole genome shotgun (WGS) entry which is preliminary data.</text>
</comment>
<evidence type="ECO:0000313" key="2">
    <source>
        <dbReference type="EMBL" id="GCE02066.1"/>
    </source>
</evidence>
<keyword evidence="3" id="KW-1185">Reference proteome</keyword>